<dbReference type="InterPro" id="IPR003439">
    <property type="entry name" value="ABC_transporter-like_ATP-bd"/>
</dbReference>
<dbReference type="GO" id="GO:0016887">
    <property type="term" value="F:ATP hydrolysis activity"/>
    <property type="evidence" value="ECO:0007669"/>
    <property type="project" value="InterPro"/>
</dbReference>
<keyword evidence="4" id="KW-0547">Nucleotide-binding</keyword>
<dbReference type="PROSITE" id="PS50929">
    <property type="entry name" value="ABC_TM1F"/>
    <property type="match status" value="1"/>
</dbReference>
<dbReference type="PROSITE" id="PS50893">
    <property type="entry name" value="ABC_TRANSPORTER_2"/>
    <property type="match status" value="1"/>
</dbReference>
<accession>A0AB35U9J4</accession>
<dbReference type="AlphaFoldDB" id="A0AB35U9J4"/>
<dbReference type="PROSITE" id="PS00211">
    <property type="entry name" value="ABC_TRANSPORTER_1"/>
    <property type="match status" value="1"/>
</dbReference>
<keyword evidence="3 8" id="KW-0812">Transmembrane</keyword>
<dbReference type="InterPro" id="IPR027417">
    <property type="entry name" value="P-loop_NTPase"/>
</dbReference>
<dbReference type="EMBL" id="JALBUR010000032">
    <property type="protein sequence ID" value="MDX8420344.1"/>
    <property type="molecule type" value="Genomic_DNA"/>
</dbReference>
<feature type="transmembrane region" description="Helical" evidence="8">
    <location>
        <begin position="52"/>
        <end position="70"/>
    </location>
</feature>
<dbReference type="Pfam" id="PF00664">
    <property type="entry name" value="ABC_membrane"/>
    <property type="match status" value="1"/>
</dbReference>
<dbReference type="GO" id="GO:0015421">
    <property type="term" value="F:ABC-type oligopeptide transporter activity"/>
    <property type="evidence" value="ECO:0007669"/>
    <property type="project" value="TreeGrafter"/>
</dbReference>
<dbReference type="Gene3D" id="1.20.1560.10">
    <property type="entry name" value="ABC transporter type 1, transmembrane domain"/>
    <property type="match status" value="1"/>
</dbReference>
<evidence type="ECO:0000259" key="9">
    <source>
        <dbReference type="PROSITE" id="PS50893"/>
    </source>
</evidence>
<evidence type="ECO:0000256" key="5">
    <source>
        <dbReference type="ARBA" id="ARBA00022840"/>
    </source>
</evidence>
<feature type="transmembrane region" description="Helical" evidence="8">
    <location>
        <begin position="156"/>
        <end position="172"/>
    </location>
</feature>
<dbReference type="Pfam" id="PF00005">
    <property type="entry name" value="ABC_tran"/>
    <property type="match status" value="1"/>
</dbReference>
<evidence type="ECO:0000256" key="1">
    <source>
        <dbReference type="ARBA" id="ARBA00004651"/>
    </source>
</evidence>
<dbReference type="RefSeq" id="WP_370596503.1">
    <property type="nucleotide sequence ID" value="NZ_JALBUR010000032.1"/>
</dbReference>
<evidence type="ECO:0000256" key="7">
    <source>
        <dbReference type="ARBA" id="ARBA00023136"/>
    </source>
</evidence>
<dbReference type="Proteomes" id="UP001286174">
    <property type="component" value="Unassembled WGS sequence"/>
</dbReference>
<dbReference type="PANTHER" id="PTHR43394:SF1">
    <property type="entry name" value="ATP-BINDING CASSETTE SUB-FAMILY B MEMBER 10, MITOCHONDRIAL"/>
    <property type="match status" value="1"/>
</dbReference>
<dbReference type="SUPFAM" id="SSF52540">
    <property type="entry name" value="P-loop containing nucleoside triphosphate hydrolases"/>
    <property type="match status" value="1"/>
</dbReference>
<reference evidence="11 12" key="1">
    <citation type="submission" date="2022-03" db="EMBL/GenBank/DDBJ databases">
        <title>Novel taxa within the pig intestine.</title>
        <authorList>
            <person name="Wylensek D."/>
            <person name="Bishof K."/>
            <person name="Afrizal A."/>
            <person name="Clavel T."/>
        </authorList>
    </citation>
    <scope>NUCLEOTIDE SEQUENCE [LARGE SCALE GENOMIC DNA]</scope>
    <source>
        <strain evidence="11 12">CLA-KB-P133</strain>
    </source>
</reference>
<dbReference type="InterPro" id="IPR017871">
    <property type="entry name" value="ABC_transporter-like_CS"/>
</dbReference>
<organism evidence="11 12">
    <name type="scientific">Grylomicrobium aquisgranensis</name>
    <dbReference type="NCBI Taxonomy" id="2926318"/>
    <lineage>
        <taxon>Bacteria</taxon>
        <taxon>Bacillati</taxon>
        <taxon>Bacillota</taxon>
        <taxon>Erysipelotrichia</taxon>
        <taxon>Erysipelotrichales</taxon>
        <taxon>Erysipelotrichaceae</taxon>
        <taxon>Grylomicrobium</taxon>
    </lineage>
</organism>
<evidence type="ECO:0000313" key="12">
    <source>
        <dbReference type="Proteomes" id="UP001286174"/>
    </source>
</evidence>
<gene>
    <name evidence="11" type="ORF">MOZ60_09630</name>
</gene>
<dbReference type="CDD" id="cd18549">
    <property type="entry name" value="ABC_6TM_YwjA_like"/>
    <property type="match status" value="1"/>
</dbReference>
<keyword evidence="6 8" id="KW-1133">Transmembrane helix</keyword>
<protein>
    <submittedName>
        <fullName evidence="11">ABC transporter ATP-binding protein/permease</fullName>
    </submittedName>
</protein>
<dbReference type="SMART" id="SM00382">
    <property type="entry name" value="AAA"/>
    <property type="match status" value="1"/>
</dbReference>
<keyword evidence="5 11" id="KW-0067">ATP-binding</keyword>
<evidence type="ECO:0000256" key="4">
    <source>
        <dbReference type="ARBA" id="ARBA00022741"/>
    </source>
</evidence>
<proteinExistence type="predicted"/>
<dbReference type="GO" id="GO:0005886">
    <property type="term" value="C:plasma membrane"/>
    <property type="evidence" value="ECO:0007669"/>
    <property type="project" value="UniProtKB-SubCell"/>
</dbReference>
<feature type="transmembrane region" description="Helical" evidence="8">
    <location>
        <begin position="246"/>
        <end position="264"/>
    </location>
</feature>
<evidence type="ECO:0000256" key="8">
    <source>
        <dbReference type="SAM" id="Phobius"/>
    </source>
</evidence>
<dbReference type="Gene3D" id="3.40.50.300">
    <property type="entry name" value="P-loop containing nucleotide triphosphate hydrolases"/>
    <property type="match status" value="1"/>
</dbReference>
<evidence type="ECO:0000259" key="10">
    <source>
        <dbReference type="PROSITE" id="PS50929"/>
    </source>
</evidence>
<dbReference type="InterPro" id="IPR036640">
    <property type="entry name" value="ABC1_TM_sf"/>
</dbReference>
<dbReference type="InterPro" id="IPR039421">
    <property type="entry name" value="Type_1_exporter"/>
</dbReference>
<dbReference type="FunFam" id="3.40.50.300:FF:000287">
    <property type="entry name" value="Multidrug ABC transporter ATP-binding protein"/>
    <property type="match status" value="1"/>
</dbReference>
<evidence type="ECO:0000313" key="11">
    <source>
        <dbReference type="EMBL" id="MDX8420344.1"/>
    </source>
</evidence>
<dbReference type="InterPro" id="IPR003593">
    <property type="entry name" value="AAA+_ATPase"/>
</dbReference>
<dbReference type="PANTHER" id="PTHR43394">
    <property type="entry name" value="ATP-DEPENDENT PERMEASE MDL1, MITOCHONDRIAL"/>
    <property type="match status" value="1"/>
</dbReference>
<evidence type="ECO:0000256" key="6">
    <source>
        <dbReference type="ARBA" id="ARBA00022989"/>
    </source>
</evidence>
<keyword evidence="7 8" id="KW-0472">Membrane</keyword>
<dbReference type="SUPFAM" id="SSF90123">
    <property type="entry name" value="ABC transporter transmembrane region"/>
    <property type="match status" value="1"/>
</dbReference>
<dbReference type="InterPro" id="IPR011527">
    <property type="entry name" value="ABC1_TM_dom"/>
</dbReference>
<comment type="subcellular location">
    <subcellularLocation>
        <location evidence="1">Cell membrane</location>
        <topology evidence="1">Multi-pass membrane protein</topology>
    </subcellularLocation>
</comment>
<feature type="domain" description="ABC transmembrane type-1" evidence="10">
    <location>
        <begin position="17"/>
        <end position="299"/>
    </location>
</feature>
<name>A0AB35U9J4_9FIRM</name>
<keyword evidence="2" id="KW-0813">Transport</keyword>
<feature type="domain" description="ABC transporter" evidence="9">
    <location>
        <begin position="333"/>
        <end position="567"/>
    </location>
</feature>
<sequence>MFRMFLRYFKPHMKLFVIDIICAVMVALIDLAFPLVSRYAMKNMLPNKEYRLFFILMISMIGFYVLRSVCQYVMTYWGHTFGTYVEADLRNDLFQHLQTLDFDFYDQNRTGQLMSRLTGDLFSMTELAHHGPEDLIISVLTIVGALIFMFRMQWKLAVIILILLPISVLVVMRNRKAMAATSVSNKKRLAEISADIESGISGVRTSKAFANEEVDYDRFDASNKAYSRSKSNYYKAMANFNSSQEFFMSITPVVVIMAGGVLIMKGEMNYVDLITFTLFANSFITPIRKLAQFAEVFTDGVAGLSRFYDLMQVKPDIVEKPDAKDLVVKDGTIDFDHVSFQYNSSRQILSDITLHVNSGEKLAIVGQSGGGKTTLCSLIPRFYDVTSGAIRIDGTDIRDVTKHSLRSSIGVVQQDVFIFADTIKENIRYGRPDASDAQIIAAAKMAEIYDDIMEMPDGFDTYVGERGVRLSGGQKQRISIARIFLKNPKILILDEATSALDTITEQKIQASFDKLAVGRTSLVIAHRLATVKDADRIVLIDEGKIAEMGTHQELLAKNGEYARLYNTQKLFEK</sequence>
<evidence type="ECO:0000256" key="2">
    <source>
        <dbReference type="ARBA" id="ARBA00022448"/>
    </source>
</evidence>
<dbReference type="GO" id="GO:0005524">
    <property type="term" value="F:ATP binding"/>
    <property type="evidence" value="ECO:0007669"/>
    <property type="project" value="UniProtKB-KW"/>
</dbReference>
<feature type="transmembrane region" description="Helical" evidence="8">
    <location>
        <begin position="12"/>
        <end position="32"/>
    </location>
</feature>
<comment type="caution">
    <text evidence="11">The sequence shown here is derived from an EMBL/GenBank/DDBJ whole genome shotgun (WGS) entry which is preliminary data.</text>
</comment>
<evidence type="ECO:0000256" key="3">
    <source>
        <dbReference type="ARBA" id="ARBA00022692"/>
    </source>
</evidence>
<keyword evidence="12" id="KW-1185">Reference proteome</keyword>